<evidence type="ECO:0000313" key="1">
    <source>
        <dbReference type="EMBL" id="RMZ94722.1"/>
    </source>
</evidence>
<keyword evidence="2" id="KW-1185">Reference proteome</keyword>
<dbReference type="AlphaFoldDB" id="A0A3M7P6P4"/>
<organism evidence="1 2">
    <name type="scientific">Brachionus plicatilis</name>
    <name type="common">Marine rotifer</name>
    <name type="synonym">Brachionus muelleri</name>
    <dbReference type="NCBI Taxonomy" id="10195"/>
    <lineage>
        <taxon>Eukaryota</taxon>
        <taxon>Metazoa</taxon>
        <taxon>Spiralia</taxon>
        <taxon>Gnathifera</taxon>
        <taxon>Rotifera</taxon>
        <taxon>Eurotatoria</taxon>
        <taxon>Monogononta</taxon>
        <taxon>Pseudotrocha</taxon>
        <taxon>Ploima</taxon>
        <taxon>Brachionidae</taxon>
        <taxon>Brachionus</taxon>
    </lineage>
</organism>
<reference evidence="1 2" key="1">
    <citation type="journal article" date="2018" name="Sci. Rep.">
        <title>Genomic signatures of local adaptation to the degree of environmental predictability in rotifers.</title>
        <authorList>
            <person name="Franch-Gras L."/>
            <person name="Hahn C."/>
            <person name="Garcia-Roger E.M."/>
            <person name="Carmona M.J."/>
            <person name="Serra M."/>
            <person name="Gomez A."/>
        </authorList>
    </citation>
    <scope>NUCLEOTIDE SEQUENCE [LARGE SCALE GENOMIC DNA]</scope>
    <source>
        <strain evidence="1">HYR1</strain>
    </source>
</reference>
<accession>A0A3M7P6P4</accession>
<name>A0A3M7P6P4_BRAPC</name>
<sequence length="76" mass="9320">MKKYCNIGRFGFQKFFRRLNAFYFVFIKFNNLKNLNFKYTEETEELLTSFYGLIILKSILSRDLDLRKKNFDLKDI</sequence>
<dbReference type="Proteomes" id="UP000276133">
    <property type="component" value="Unassembled WGS sequence"/>
</dbReference>
<proteinExistence type="predicted"/>
<protein>
    <submittedName>
        <fullName evidence="1">Uncharacterized protein</fullName>
    </submittedName>
</protein>
<dbReference type="EMBL" id="REGN01012852">
    <property type="protein sequence ID" value="RMZ94722.1"/>
    <property type="molecule type" value="Genomic_DNA"/>
</dbReference>
<gene>
    <name evidence="1" type="ORF">BpHYR1_018405</name>
</gene>
<comment type="caution">
    <text evidence="1">The sequence shown here is derived from an EMBL/GenBank/DDBJ whole genome shotgun (WGS) entry which is preliminary data.</text>
</comment>
<evidence type="ECO:0000313" key="2">
    <source>
        <dbReference type="Proteomes" id="UP000276133"/>
    </source>
</evidence>